<protein>
    <submittedName>
        <fullName evidence="2">Uncharacterized protein</fullName>
    </submittedName>
</protein>
<reference evidence="2 3" key="1">
    <citation type="journal article" date="2019" name="Nat. Ecol. Evol.">
        <title>Megaphylogeny resolves global patterns of mushroom evolution.</title>
        <authorList>
            <person name="Varga T."/>
            <person name="Krizsan K."/>
            <person name="Foldi C."/>
            <person name="Dima B."/>
            <person name="Sanchez-Garcia M."/>
            <person name="Sanchez-Ramirez S."/>
            <person name="Szollosi G.J."/>
            <person name="Szarkandi J.G."/>
            <person name="Papp V."/>
            <person name="Albert L."/>
            <person name="Andreopoulos W."/>
            <person name="Angelini C."/>
            <person name="Antonin V."/>
            <person name="Barry K.W."/>
            <person name="Bougher N.L."/>
            <person name="Buchanan P."/>
            <person name="Buyck B."/>
            <person name="Bense V."/>
            <person name="Catcheside P."/>
            <person name="Chovatia M."/>
            <person name="Cooper J."/>
            <person name="Damon W."/>
            <person name="Desjardin D."/>
            <person name="Finy P."/>
            <person name="Geml J."/>
            <person name="Haridas S."/>
            <person name="Hughes K."/>
            <person name="Justo A."/>
            <person name="Karasinski D."/>
            <person name="Kautmanova I."/>
            <person name="Kiss B."/>
            <person name="Kocsube S."/>
            <person name="Kotiranta H."/>
            <person name="LaButti K.M."/>
            <person name="Lechner B.E."/>
            <person name="Liimatainen K."/>
            <person name="Lipzen A."/>
            <person name="Lukacs Z."/>
            <person name="Mihaltcheva S."/>
            <person name="Morgado L.N."/>
            <person name="Niskanen T."/>
            <person name="Noordeloos M.E."/>
            <person name="Ohm R.A."/>
            <person name="Ortiz-Santana B."/>
            <person name="Ovrebo C."/>
            <person name="Racz N."/>
            <person name="Riley R."/>
            <person name="Savchenko A."/>
            <person name="Shiryaev A."/>
            <person name="Soop K."/>
            <person name="Spirin V."/>
            <person name="Szebenyi C."/>
            <person name="Tomsovsky M."/>
            <person name="Tulloss R.E."/>
            <person name="Uehling J."/>
            <person name="Grigoriev I.V."/>
            <person name="Vagvolgyi C."/>
            <person name="Papp T."/>
            <person name="Martin F.M."/>
            <person name="Miettinen O."/>
            <person name="Hibbett D.S."/>
            <person name="Nagy L.G."/>
        </authorList>
    </citation>
    <scope>NUCLEOTIDE SEQUENCE [LARGE SCALE GENOMIC DNA]</scope>
    <source>
        <strain evidence="2 3">CBS 166.37</strain>
    </source>
</reference>
<dbReference type="AlphaFoldDB" id="A0A5C3LHZ5"/>
<gene>
    <name evidence="2" type="ORF">BDQ12DRAFT_692476</name>
</gene>
<accession>A0A5C3LHZ5</accession>
<evidence type="ECO:0000256" key="1">
    <source>
        <dbReference type="SAM" id="MobiDB-lite"/>
    </source>
</evidence>
<evidence type="ECO:0000313" key="3">
    <source>
        <dbReference type="Proteomes" id="UP000308652"/>
    </source>
</evidence>
<proteinExistence type="predicted"/>
<name>A0A5C3LHZ5_9AGAR</name>
<keyword evidence="3" id="KW-1185">Reference proteome</keyword>
<organism evidence="2 3">
    <name type="scientific">Crucibulum laeve</name>
    <dbReference type="NCBI Taxonomy" id="68775"/>
    <lineage>
        <taxon>Eukaryota</taxon>
        <taxon>Fungi</taxon>
        <taxon>Dikarya</taxon>
        <taxon>Basidiomycota</taxon>
        <taxon>Agaricomycotina</taxon>
        <taxon>Agaricomycetes</taxon>
        <taxon>Agaricomycetidae</taxon>
        <taxon>Agaricales</taxon>
        <taxon>Agaricineae</taxon>
        <taxon>Nidulariaceae</taxon>
        <taxon>Crucibulum</taxon>
    </lineage>
</organism>
<sequence length="113" mass="13041">MPYPGSMHSKILYNRLSLKWKSPFTSRYGETHRPQYHRHSNARPSSSSSRVSKKLTTDLRQTLDLDRYPPPSQNYYISNFSWPLRGLPTDPDHVFLGVGFEEATDSPTRPSNT</sequence>
<evidence type="ECO:0000313" key="2">
    <source>
        <dbReference type="EMBL" id="TFK32467.1"/>
    </source>
</evidence>
<dbReference type="Proteomes" id="UP000308652">
    <property type="component" value="Unassembled WGS sequence"/>
</dbReference>
<dbReference type="EMBL" id="ML213674">
    <property type="protein sequence ID" value="TFK32467.1"/>
    <property type="molecule type" value="Genomic_DNA"/>
</dbReference>
<feature type="region of interest" description="Disordered" evidence="1">
    <location>
        <begin position="29"/>
        <end position="56"/>
    </location>
</feature>